<evidence type="ECO:0000256" key="2">
    <source>
        <dbReference type="ARBA" id="ARBA00022840"/>
    </source>
</evidence>
<dbReference type="Pfam" id="PF03969">
    <property type="entry name" value="AFG1_ATPase"/>
    <property type="match status" value="1"/>
</dbReference>
<organism evidence="4 5">
    <name type="scientific">Thioflexithrix psekupsensis</name>
    <dbReference type="NCBI Taxonomy" id="1570016"/>
    <lineage>
        <taxon>Bacteria</taxon>
        <taxon>Pseudomonadati</taxon>
        <taxon>Pseudomonadota</taxon>
        <taxon>Gammaproteobacteria</taxon>
        <taxon>Thiotrichales</taxon>
        <taxon>Thioflexithrix</taxon>
    </lineage>
</organism>
<dbReference type="PANTHER" id="PTHR12169">
    <property type="entry name" value="ATPASE N2B"/>
    <property type="match status" value="1"/>
</dbReference>
<dbReference type="InterPro" id="IPR030870">
    <property type="entry name" value="ZapE"/>
</dbReference>
<keyword evidence="3" id="KW-0963">Cytoplasm</keyword>
<gene>
    <name evidence="3" type="primary">zapE</name>
    <name evidence="4" type="ORF">TPSD3_06615</name>
</gene>
<keyword evidence="3" id="KW-0378">Hydrolase</keyword>
<name>A0A251X7U6_9GAMM</name>
<evidence type="ECO:0000256" key="1">
    <source>
        <dbReference type="ARBA" id="ARBA00022741"/>
    </source>
</evidence>
<dbReference type="Proteomes" id="UP000194798">
    <property type="component" value="Unassembled WGS sequence"/>
</dbReference>
<evidence type="ECO:0000313" key="5">
    <source>
        <dbReference type="Proteomes" id="UP000194798"/>
    </source>
</evidence>
<comment type="similarity">
    <text evidence="3">Belongs to the AFG1 ATPase family. ZapE subfamily.</text>
</comment>
<keyword evidence="5" id="KW-1185">Reference proteome</keyword>
<keyword evidence="3 4" id="KW-0132">Cell division</keyword>
<comment type="caution">
    <text evidence="4">The sequence shown here is derived from an EMBL/GenBank/DDBJ whole genome shotgun (WGS) entry which is preliminary data.</text>
</comment>
<dbReference type="GO" id="GO:0051301">
    <property type="term" value="P:cell division"/>
    <property type="evidence" value="ECO:0007669"/>
    <property type="project" value="UniProtKB-UniRule"/>
</dbReference>
<comment type="subunit">
    <text evidence="3">Interacts with FtsZ.</text>
</comment>
<feature type="binding site" evidence="3">
    <location>
        <begin position="75"/>
        <end position="82"/>
    </location>
    <ligand>
        <name>ATP</name>
        <dbReference type="ChEBI" id="CHEBI:30616"/>
    </ligand>
</feature>
<dbReference type="PANTHER" id="PTHR12169:SF6">
    <property type="entry name" value="AFG1-LIKE ATPASE"/>
    <property type="match status" value="1"/>
</dbReference>
<dbReference type="EMBL" id="MSLT01000012">
    <property type="protein sequence ID" value="OUD14010.1"/>
    <property type="molecule type" value="Genomic_DNA"/>
</dbReference>
<keyword evidence="2 3" id="KW-0067">ATP-binding</keyword>
<dbReference type="AlphaFoldDB" id="A0A251X7U6"/>
<dbReference type="Gene3D" id="3.40.50.300">
    <property type="entry name" value="P-loop containing nucleotide triphosphate hydrolases"/>
    <property type="match status" value="1"/>
</dbReference>
<evidence type="ECO:0000313" key="4">
    <source>
        <dbReference type="EMBL" id="OUD14010.1"/>
    </source>
</evidence>
<dbReference type="HAMAP" id="MF_01919">
    <property type="entry name" value="ZapE"/>
    <property type="match status" value="1"/>
</dbReference>
<dbReference type="NCBIfam" id="NF040713">
    <property type="entry name" value="ZapE"/>
    <property type="match status" value="1"/>
</dbReference>
<dbReference type="GO" id="GO:0005737">
    <property type="term" value="C:cytoplasm"/>
    <property type="evidence" value="ECO:0007669"/>
    <property type="project" value="UniProtKB-SubCell"/>
</dbReference>
<keyword evidence="1 3" id="KW-0547">Nucleotide-binding</keyword>
<evidence type="ECO:0000256" key="3">
    <source>
        <dbReference type="HAMAP-Rule" id="MF_01919"/>
    </source>
</evidence>
<reference evidence="4 5" key="1">
    <citation type="submission" date="2016-12" db="EMBL/GenBank/DDBJ databases">
        <title>Thioflexothrix psekupsii D3 genome sequencing and assembly.</title>
        <authorList>
            <person name="Fomenkov A."/>
            <person name="Vincze T."/>
            <person name="Grabovich M."/>
            <person name="Anton B.P."/>
            <person name="Dubinina G."/>
            <person name="Orlova M."/>
            <person name="Belousova E."/>
            <person name="Roberts R.J."/>
        </authorList>
    </citation>
    <scope>NUCLEOTIDE SEQUENCE [LARGE SCALE GENOMIC DNA]</scope>
    <source>
        <strain evidence="4">D3</strain>
    </source>
</reference>
<keyword evidence="3" id="KW-0131">Cell cycle</keyword>
<dbReference type="GO" id="GO:0005524">
    <property type="term" value="F:ATP binding"/>
    <property type="evidence" value="ECO:0007669"/>
    <property type="project" value="UniProtKB-UniRule"/>
</dbReference>
<comment type="function">
    <text evidence="3">Reduces the stability of FtsZ polymers in the presence of ATP.</text>
</comment>
<sequence length="371" mass="43121">MTPLQRYQADLQRSDFSADPAQEQAVRHTQRLFEALAMPQNSVPPPRLLTRLRGRLQRRGDADAVNKIQGLYFWGGVGRGKTYLVDNFYDCLPFAEKQRIHFHRFMQYVHHELRQLKNVQNPLKIISQQWAKKCRIICLDEFHVSDITDAMLLGNLLQALFEQNVTLVATSNVAPDNLYKNGLQRERFLPAIALIKQHTMVVNVDNGVDYRLRALEQAEIYHYPLDNAAQMNMEQAFYHLSPDHGEIGQMLEINGRLLRTVKLGDGIIWFDFTALCDIPRAVPDYIELAQCYNTVLLSNVPQMDEKQDDRALRFINLVDEFYDRNVKLIISAQTPAHELYTGKKQAFQFQRTLSRLQEMQSHDYLKRPHLP</sequence>
<dbReference type="SUPFAM" id="SSF52540">
    <property type="entry name" value="P-loop containing nucleoside triphosphate hydrolases"/>
    <property type="match status" value="1"/>
</dbReference>
<dbReference type="InterPro" id="IPR027417">
    <property type="entry name" value="P-loop_NTPase"/>
</dbReference>
<protein>
    <recommendedName>
        <fullName evidence="3">Cell division protein ZapE</fullName>
    </recommendedName>
    <alternativeName>
        <fullName evidence="3">Z ring-associated protein ZapE</fullName>
    </alternativeName>
</protein>
<dbReference type="InterPro" id="IPR005654">
    <property type="entry name" value="ATPase_AFG1-like"/>
</dbReference>
<accession>A0A251X7U6</accession>
<dbReference type="OrthoDB" id="9774491at2"/>
<proteinExistence type="inferred from homology"/>
<dbReference type="GO" id="GO:0016887">
    <property type="term" value="F:ATP hydrolysis activity"/>
    <property type="evidence" value="ECO:0007669"/>
    <property type="project" value="UniProtKB-UniRule"/>
</dbReference>
<dbReference type="RefSeq" id="WP_086487796.1">
    <property type="nucleotide sequence ID" value="NZ_MSLT01000012.1"/>
</dbReference>
<dbReference type="GO" id="GO:0032153">
    <property type="term" value="C:cell division site"/>
    <property type="evidence" value="ECO:0007669"/>
    <property type="project" value="TreeGrafter"/>
</dbReference>
<comment type="subcellular location">
    <subcellularLocation>
        <location evidence="3">Cytoplasm</location>
    </subcellularLocation>
</comment>